<dbReference type="AlphaFoldDB" id="A0A2T0ZXY8"/>
<feature type="binding site" evidence="4">
    <location>
        <position position="59"/>
    </location>
    <ligand>
        <name>substrate</name>
    </ligand>
</feature>
<comment type="similarity">
    <text evidence="1 5">Belongs to the 5-formyltetrahydrofolate cyclo-ligase family.</text>
</comment>
<comment type="catalytic activity">
    <reaction evidence="5">
        <text>(6S)-5-formyl-5,6,7,8-tetrahydrofolate + ATP = (6R)-5,10-methenyltetrahydrofolate + ADP + phosphate</text>
        <dbReference type="Rhea" id="RHEA:10488"/>
        <dbReference type="ChEBI" id="CHEBI:30616"/>
        <dbReference type="ChEBI" id="CHEBI:43474"/>
        <dbReference type="ChEBI" id="CHEBI:57455"/>
        <dbReference type="ChEBI" id="CHEBI:57457"/>
        <dbReference type="ChEBI" id="CHEBI:456216"/>
        <dbReference type="EC" id="6.3.3.2"/>
    </reaction>
</comment>
<reference evidence="6 7" key="1">
    <citation type="submission" date="2018-03" db="EMBL/GenBank/DDBJ databases">
        <title>Genomic Encyclopedia of Archaeal and Bacterial Type Strains, Phase II (KMG-II): from individual species to whole genera.</title>
        <authorList>
            <person name="Goeker M."/>
        </authorList>
    </citation>
    <scope>NUCLEOTIDE SEQUENCE [LARGE SCALE GENOMIC DNA]</scope>
    <source>
        <strain evidence="6 7">DSM 100065</strain>
    </source>
</reference>
<evidence type="ECO:0000256" key="3">
    <source>
        <dbReference type="ARBA" id="ARBA00022840"/>
    </source>
</evidence>
<dbReference type="NCBIfam" id="TIGR02727">
    <property type="entry name" value="MTHFS_bact"/>
    <property type="match status" value="1"/>
</dbReference>
<dbReference type="GO" id="GO:0030272">
    <property type="term" value="F:5-formyltetrahydrofolate cyclo-ligase activity"/>
    <property type="evidence" value="ECO:0007669"/>
    <property type="project" value="UniProtKB-EC"/>
</dbReference>
<keyword evidence="2 4" id="KW-0547">Nucleotide-binding</keyword>
<dbReference type="Pfam" id="PF01812">
    <property type="entry name" value="5-FTHF_cyc-lig"/>
    <property type="match status" value="1"/>
</dbReference>
<dbReference type="PIRSF" id="PIRSF006806">
    <property type="entry name" value="FTHF_cligase"/>
    <property type="match status" value="1"/>
</dbReference>
<dbReference type="Proteomes" id="UP000237752">
    <property type="component" value="Unassembled WGS sequence"/>
</dbReference>
<proteinExistence type="inferred from homology"/>
<dbReference type="InterPro" id="IPR024185">
    <property type="entry name" value="FTHF_cligase-like_sf"/>
</dbReference>
<dbReference type="Gene3D" id="3.40.50.10420">
    <property type="entry name" value="NagB/RpiA/CoA transferase-like"/>
    <property type="match status" value="1"/>
</dbReference>
<keyword evidence="6" id="KW-0436">Ligase</keyword>
<dbReference type="EMBL" id="PVUE01000011">
    <property type="protein sequence ID" value="PRZ41221.1"/>
    <property type="molecule type" value="Genomic_DNA"/>
</dbReference>
<evidence type="ECO:0000313" key="7">
    <source>
        <dbReference type="Proteomes" id="UP000237752"/>
    </source>
</evidence>
<evidence type="ECO:0000256" key="1">
    <source>
        <dbReference type="ARBA" id="ARBA00010638"/>
    </source>
</evidence>
<feature type="binding site" evidence="4">
    <location>
        <begin position="11"/>
        <end position="15"/>
    </location>
    <ligand>
        <name>ATP</name>
        <dbReference type="ChEBI" id="CHEBI:30616"/>
    </ligand>
</feature>
<sequence length="195" mass="20929">METGSGAPAAKRALRRQLLAHRAGRPAVERAAANRLLAKRITARFAGLLVAAYVPVTDEPGLVEHLTLLRSRGARVLLPIVHGRHGALSWGWYDGPESLVAGPFGLLQPATAATDYTPHDADLVIVPALALSPTGARLGRGGGFYDRALVGIARARTLGLVYDDELLDDVPTEPHDIEVGWVCTPSDLRRVVRRE</sequence>
<evidence type="ECO:0000256" key="4">
    <source>
        <dbReference type="PIRSR" id="PIRSR006806-1"/>
    </source>
</evidence>
<evidence type="ECO:0000256" key="5">
    <source>
        <dbReference type="RuleBase" id="RU361279"/>
    </source>
</evidence>
<accession>A0A2T0ZXY8</accession>
<dbReference type="PANTHER" id="PTHR23407">
    <property type="entry name" value="ATPASE INHIBITOR/5-FORMYLTETRAHYDROFOLATE CYCLO-LIGASE"/>
    <property type="match status" value="1"/>
</dbReference>
<evidence type="ECO:0000313" key="6">
    <source>
        <dbReference type="EMBL" id="PRZ41221.1"/>
    </source>
</evidence>
<dbReference type="EC" id="6.3.3.2" evidence="5"/>
<dbReference type="GO" id="GO:0005524">
    <property type="term" value="F:ATP binding"/>
    <property type="evidence" value="ECO:0007669"/>
    <property type="project" value="UniProtKB-KW"/>
</dbReference>
<keyword evidence="5" id="KW-0479">Metal-binding</keyword>
<dbReference type="PANTHER" id="PTHR23407:SF1">
    <property type="entry name" value="5-FORMYLTETRAHYDROFOLATE CYCLO-LIGASE"/>
    <property type="match status" value="1"/>
</dbReference>
<dbReference type="GO" id="GO:0009396">
    <property type="term" value="P:folic acid-containing compound biosynthetic process"/>
    <property type="evidence" value="ECO:0007669"/>
    <property type="project" value="TreeGrafter"/>
</dbReference>
<dbReference type="GO" id="GO:0046872">
    <property type="term" value="F:metal ion binding"/>
    <property type="evidence" value="ECO:0007669"/>
    <property type="project" value="UniProtKB-KW"/>
</dbReference>
<keyword evidence="5" id="KW-0460">Magnesium</keyword>
<gene>
    <name evidence="6" type="ORF">CLV47_11198</name>
</gene>
<feature type="binding site" evidence="4">
    <location>
        <begin position="137"/>
        <end position="145"/>
    </location>
    <ligand>
        <name>ATP</name>
        <dbReference type="ChEBI" id="CHEBI:30616"/>
    </ligand>
</feature>
<keyword evidence="3 4" id="KW-0067">ATP-binding</keyword>
<comment type="cofactor">
    <cofactor evidence="5">
        <name>Mg(2+)</name>
        <dbReference type="ChEBI" id="CHEBI:18420"/>
    </cofactor>
</comment>
<feature type="binding site" evidence="4">
    <location>
        <position position="54"/>
    </location>
    <ligand>
        <name>substrate</name>
    </ligand>
</feature>
<evidence type="ECO:0000256" key="2">
    <source>
        <dbReference type="ARBA" id="ARBA00022741"/>
    </source>
</evidence>
<comment type="caution">
    <text evidence="6">The sequence shown here is derived from an EMBL/GenBank/DDBJ whole genome shotgun (WGS) entry which is preliminary data.</text>
</comment>
<dbReference type="InterPro" id="IPR002698">
    <property type="entry name" value="FTHF_cligase"/>
</dbReference>
<dbReference type="SUPFAM" id="SSF100950">
    <property type="entry name" value="NagB/RpiA/CoA transferase-like"/>
    <property type="match status" value="1"/>
</dbReference>
<keyword evidence="7" id="KW-1185">Reference proteome</keyword>
<dbReference type="RefSeq" id="WP_170111072.1">
    <property type="nucleotide sequence ID" value="NZ_PVUE01000011.1"/>
</dbReference>
<dbReference type="GO" id="GO:0035999">
    <property type="term" value="P:tetrahydrofolate interconversion"/>
    <property type="evidence" value="ECO:0007669"/>
    <property type="project" value="TreeGrafter"/>
</dbReference>
<name>A0A2T0ZXY8_9ACTN</name>
<protein>
    <recommendedName>
        <fullName evidence="5">5-formyltetrahydrofolate cyclo-ligase</fullName>
        <ecNumber evidence="5">6.3.3.2</ecNumber>
    </recommendedName>
</protein>
<organism evidence="6 7">
    <name type="scientific">Antricoccus suffuscus</name>
    <dbReference type="NCBI Taxonomy" id="1629062"/>
    <lineage>
        <taxon>Bacteria</taxon>
        <taxon>Bacillati</taxon>
        <taxon>Actinomycetota</taxon>
        <taxon>Actinomycetes</taxon>
        <taxon>Geodermatophilales</taxon>
        <taxon>Antricoccaceae</taxon>
        <taxon>Antricoccus</taxon>
    </lineage>
</organism>
<dbReference type="InterPro" id="IPR037171">
    <property type="entry name" value="NagB/RpiA_transferase-like"/>
</dbReference>